<dbReference type="Pfam" id="PF22811">
    <property type="entry name" value="Zn_ribbon_NrdR"/>
    <property type="match status" value="1"/>
</dbReference>
<evidence type="ECO:0000313" key="11">
    <source>
        <dbReference type="Proteomes" id="UP000315995"/>
    </source>
</evidence>
<keyword evidence="4 7" id="KW-0805">Transcription regulation</keyword>
<dbReference type="NCBIfam" id="TIGR00244">
    <property type="entry name" value="transcriptional regulator NrdR"/>
    <property type="match status" value="1"/>
</dbReference>
<feature type="region of interest" description="Disordered" evidence="8">
    <location>
        <begin position="147"/>
        <end position="181"/>
    </location>
</feature>
<evidence type="ECO:0000256" key="4">
    <source>
        <dbReference type="ARBA" id="ARBA00023015"/>
    </source>
</evidence>
<dbReference type="Proteomes" id="UP000315995">
    <property type="component" value="Chromosome"/>
</dbReference>
<dbReference type="AlphaFoldDB" id="A0A4Y6PZL3"/>
<dbReference type="EMBL" id="CP041186">
    <property type="protein sequence ID" value="QDG53766.1"/>
    <property type="molecule type" value="Genomic_DNA"/>
</dbReference>
<keyword evidence="3 7" id="KW-0067">ATP-binding</keyword>
<sequence>MRCPFCGHLEDKVVDSRVSKEGEKIRRRRECQACERRYTTYERVEEAFPQIVKSDGAREEYDRAKLRHGIQIACIKRPISIEQIDQVVDAVEKRMLDQSSREVSSDWIGSTVTAELRDLDPIAYIRFASVYRAFSDIQAFLEELRGLDENPGGESTPTHGRQPRPDSGSTVANESAEPAAD</sequence>
<evidence type="ECO:0000256" key="2">
    <source>
        <dbReference type="ARBA" id="ARBA00022741"/>
    </source>
</evidence>
<dbReference type="Pfam" id="PF03477">
    <property type="entry name" value="ATP-cone"/>
    <property type="match status" value="1"/>
</dbReference>
<evidence type="ECO:0000256" key="8">
    <source>
        <dbReference type="SAM" id="MobiDB-lite"/>
    </source>
</evidence>
<accession>A0A5B8YDP6</accession>
<dbReference type="InterPro" id="IPR003796">
    <property type="entry name" value="RNR_NrdR-like"/>
</dbReference>
<evidence type="ECO:0000256" key="3">
    <source>
        <dbReference type="ARBA" id="ARBA00022840"/>
    </source>
</evidence>
<keyword evidence="7" id="KW-0862">Zinc</keyword>
<reference evidence="10 11" key="1">
    <citation type="submission" date="2019-06" db="EMBL/GenBank/DDBJ databases">
        <title>Persicimonas caeni gen. nov., sp. nov., a predatory bacterium isolated from solar saltern.</title>
        <authorList>
            <person name="Wang S."/>
        </authorList>
    </citation>
    <scope>NUCLEOTIDE SEQUENCE [LARGE SCALE GENOMIC DNA]</scope>
    <source>
        <strain evidence="10 11">YN101</strain>
    </source>
</reference>
<keyword evidence="1 7" id="KW-0678">Repressor</keyword>
<dbReference type="PROSITE" id="PS51161">
    <property type="entry name" value="ATP_CONE"/>
    <property type="match status" value="1"/>
</dbReference>
<comment type="similarity">
    <text evidence="7">Belongs to the NrdR family.</text>
</comment>
<dbReference type="RefSeq" id="WP_141200220.1">
    <property type="nucleotide sequence ID" value="NZ_CP041186.1"/>
</dbReference>
<keyword evidence="2 7" id="KW-0547">Nucleotide-binding</keyword>
<dbReference type="InterPro" id="IPR005144">
    <property type="entry name" value="ATP-cone_dom"/>
</dbReference>
<proteinExistence type="inferred from homology"/>
<keyword evidence="7" id="KW-0863">Zinc-finger</keyword>
<accession>A0A4Y6PZL3</accession>
<dbReference type="GO" id="GO:0045892">
    <property type="term" value="P:negative regulation of DNA-templated transcription"/>
    <property type="evidence" value="ECO:0007669"/>
    <property type="project" value="UniProtKB-UniRule"/>
</dbReference>
<dbReference type="InterPro" id="IPR055173">
    <property type="entry name" value="NrdR-like_N"/>
</dbReference>
<keyword evidence="5 7" id="KW-0238">DNA-binding</keyword>
<dbReference type="HAMAP" id="MF_00440">
    <property type="entry name" value="NrdR"/>
    <property type="match status" value="1"/>
</dbReference>
<name>A0A4Y6PZL3_PERCE</name>
<dbReference type="PANTHER" id="PTHR30455:SF2">
    <property type="entry name" value="TRANSCRIPTIONAL REPRESSOR NRDR"/>
    <property type="match status" value="1"/>
</dbReference>
<comment type="cofactor">
    <cofactor evidence="7">
        <name>Zn(2+)</name>
        <dbReference type="ChEBI" id="CHEBI:29105"/>
    </cofactor>
    <text evidence="7">Binds 1 zinc ion.</text>
</comment>
<protein>
    <recommendedName>
        <fullName evidence="7">Transcriptional repressor NrdR</fullName>
    </recommendedName>
</protein>
<keyword evidence="6 7" id="KW-0804">Transcription</keyword>
<dbReference type="GO" id="GO:0008270">
    <property type="term" value="F:zinc ion binding"/>
    <property type="evidence" value="ECO:0007669"/>
    <property type="project" value="UniProtKB-UniRule"/>
</dbReference>
<dbReference type="PANTHER" id="PTHR30455">
    <property type="entry name" value="TRANSCRIPTIONAL REPRESSOR NRDR"/>
    <property type="match status" value="1"/>
</dbReference>
<organism evidence="10 11">
    <name type="scientific">Persicimonas caeni</name>
    <dbReference type="NCBI Taxonomy" id="2292766"/>
    <lineage>
        <taxon>Bacteria</taxon>
        <taxon>Deltaproteobacteria</taxon>
        <taxon>Bradymonadales</taxon>
        <taxon>Bradymonadaceae</taxon>
        <taxon>Persicimonas</taxon>
    </lineage>
</organism>
<dbReference type="GO" id="GO:0005524">
    <property type="term" value="F:ATP binding"/>
    <property type="evidence" value="ECO:0007669"/>
    <property type="project" value="UniProtKB-UniRule"/>
</dbReference>
<feature type="zinc finger region" evidence="7">
    <location>
        <begin position="3"/>
        <end position="34"/>
    </location>
</feature>
<dbReference type="GO" id="GO:0003677">
    <property type="term" value="F:DNA binding"/>
    <property type="evidence" value="ECO:0007669"/>
    <property type="project" value="UniProtKB-KW"/>
</dbReference>
<evidence type="ECO:0000313" key="10">
    <source>
        <dbReference type="EMBL" id="QDG53766.1"/>
    </source>
</evidence>
<gene>
    <name evidence="7 10" type="primary">nrdR</name>
    <name evidence="10" type="ORF">FIV42_24385</name>
</gene>
<evidence type="ECO:0000256" key="7">
    <source>
        <dbReference type="HAMAP-Rule" id="MF_00440"/>
    </source>
</evidence>
<comment type="function">
    <text evidence="7">Negatively regulates transcription of bacterial ribonucleotide reductase nrd genes and operons by binding to NrdR-boxes.</text>
</comment>
<feature type="domain" description="ATP-cone" evidence="9">
    <location>
        <begin position="49"/>
        <end position="139"/>
    </location>
</feature>
<keyword evidence="7" id="KW-0479">Metal-binding</keyword>
<evidence type="ECO:0000256" key="1">
    <source>
        <dbReference type="ARBA" id="ARBA00022491"/>
    </source>
</evidence>
<evidence type="ECO:0000256" key="6">
    <source>
        <dbReference type="ARBA" id="ARBA00023163"/>
    </source>
</evidence>
<keyword evidence="11" id="KW-1185">Reference proteome</keyword>
<dbReference type="OrthoDB" id="9807461at2"/>
<evidence type="ECO:0000259" key="9">
    <source>
        <dbReference type="PROSITE" id="PS51161"/>
    </source>
</evidence>
<evidence type="ECO:0000256" key="5">
    <source>
        <dbReference type="ARBA" id="ARBA00023125"/>
    </source>
</evidence>